<dbReference type="AlphaFoldDB" id="A0AAU9PGW3"/>
<evidence type="ECO:0000313" key="3">
    <source>
        <dbReference type="Proteomes" id="UP001157418"/>
    </source>
</evidence>
<protein>
    <recommendedName>
        <fullName evidence="1">Protein ENHANCED DISEASE RESISTANCE 2 C-terminal domain-containing protein</fullName>
    </recommendedName>
</protein>
<keyword evidence="3" id="KW-1185">Reference proteome</keyword>
<name>A0AAU9PGW3_9ASTR</name>
<sequence length="189" mass="21491">MERILRILSQTGNSTHKEHIKSHCSHWKVLVISDYPQAKMTIEEQKVSLGETHDELVKRLDDVPNPNPQVESDLVMENGVLPVIVVDRDEVITEVEADMSDVMNFGKVLAKPNYNLVLYFAADRPIAKDSLLEIFINGTNTFRDSRFKLIPSIVDGYWMVKRVVGSRACLLGKVVSCNYLREDNFLEVS</sequence>
<dbReference type="PANTHER" id="PTHR12136:SF107">
    <property type="entry name" value="PLECKSTRIN DOMAIN, START DOMAIN, PROTEIN ENHANCED DISEASE RESISTANCE 2"/>
    <property type="match status" value="1"/>
</dbReference>
<organism evidence="2 3">
    <name type="scientific">Lactuca virosa</name>
    <dbReference type="NCBI Taxonomy" id="75947"/>
    <lineage>
        <taxon>Eukaryota</taxon>
        <taxon>Viridiplantae</taxon>
        <taxon>Streptophyta</taxon>
        <taxon>Embryophyta</taxon>
        <taxon>Tracheophyta</taxon>
        <taxon>Spermatophyta</taxon>
        <taxon>Magnoliopsida</taxon>
        <taxon>eudicotyledons</taxon>
        <taxon>Gunneridae</taxon>
        <taxon>Pentapetalae</taxon>
        <taxon>asterids</taxon>
        <taxon>campanulids</taxon>
        <taxon>Asterales</taxon>
        <taxon>Asteraceae</taxon>
        <taxon>Cichorioideae</taxon>
        <taxon>Cichorieae</taxon>
        <taxon>Lactucinae</taxon>
        <taxon>Lactuca</taxon>
    </lineage>
</organism>
<accession>A0AAU9PGW3</accession>
<comment type="caution">
    <text evidence="2">The sequence shown here is derived from an EMBL/GenBank/DDBJ whole genome shotgun (WGS) entry which is preliminary data.</text>
</comment>
<evidence type="ECO:0000259" key="1">
    <source>
        <dbReference type="Pfam" id="PF07059"/>
    </source>
</evidence>
<proteinExistence type="predicted"/>
<gene>
    <name evidence="2" type="ORF">LVIROSA_LOCUS35134</name>
</gene>
<dbReference type="PANTHER" id="PTHR12136">
    <property type="entry name" value="ENHANCED DISEASE RESISTANCE-RELATED"/>
    <property type="match status" value="1"/>
</dbReference>
<reference evidence="2 3" key="1">
    <citation type="submission" date="2022-01" db="EMBL/GenBank/DDBJ databases">
        <authorList>
            <person name="Xiong W."/>
            <person name="Schranz E."/>
        </authorList>
    </citation>
    <scope>NUCLEOTIDE SEQUENCE [LARGE SCALE GENOMIC DNA]</scope>
</reference>
<dbReference type="InterPro" id="IPR009769">
    <property type="entry name" value="EDR2_C"/>
</dbReference>
<dbReference type="Proteomes" id="UP001157418">
    <property type="component" value="Unassembled WGS sequence"/>
</dbReference>
<dbReference type="InterPro" id="IPR045096">
    <property type="entry name" value="EDR2-like"/>
</dbReference>
<evidence type="ECO:0000313" key="2">
    <source>
        <dbReference type="EMBL" id="CAH1449660.1"/>
    </source>
</evidence>
<dbReference type="EMBL" id="CAKMRJ010005634">
    <property type="protein sequence ID" value="CAH1449660.1"/>
    <property type="molecule type" value="Genomic_DNA"/>
</dbReference>
<feature type="domain" description="Protein ENHANCED DISEASE RESISTANCE 2 C-terminal" evidence="1">
    <location>
        <begin position="108"/>
        <end position="188"/>
    </location>
</feature>
<dbReference type="Pfam" id="PF07059">
    <property type="entry name" value="EDR2_C"/>
    <property type="match status" value="1"/>
</dbReference>